<evidence type="ECO:0000256" key="1">
    <source>
        <dbReference type="ARBA" id="ARBA00006129"/>
    </source>
</evidence>
<organism evidence="4 5">
    <name type="scientific">Aliarcobacter thereius</name>
    <dbReference type="NCBI Taxonomy" id="544718"/>
    <lineage>
        <taxon>Bacteria</taxon>
        <taxon>Pseudomonadati</taxon>
        <taxon>Campylobacterota</taxon>
        <taxon>Epsilonproteobacteria</taxon>
        <taxon>Campylobacterales</taxon>
        <taxon>Arcobacteraceae</taxon>
        <taxon>Aliarcobacter</taxon>
    </lineage>
</organism>
<evidence type="ECO:0000313" key="4">
    <source>
        <dbReference type="EMBL" id="OCL98216.1"/>
    </source>
</evidence>
<dbReference type="InterPro" id="IPR038152">
    <property type="entry name" value="Carbam_trans_C_sf"/>
</dbReference>
<dbReference type="PANTHER" id="PTHR34847">
    <property type="entry name" value="NODULATION PROTEIN U"/>
    <property type="match status" value="1"/>
</dbReference>
<dbReference type="PANTHER" id="PTHR34847:SF1">
    <property type="entry name" value="NODULATION PROTEIN U"/>
    <property type="match status" value="1"/>
</dbReference>
<dbReference type="SUPFAM" id="SSF53067">
    <property type="entry name" value="Actin-like ATPase domain"/>
    <property type="match status" value="1"/>
</dbReference>
<dbReference type="GO" id="GO:0016740">
    <property type="term" value="F:transferase activity"/>
    <property type="evidence" value="ECO:0007669"/>
    <property type="project" value="UniProtKB-KW"/>
</dbReference>
<dbReference type="InterPro" id="IPR051338">
    <property type="entry name" value="NodU/CmcH_Carbamoyltrnsfr"/>
</dbReference>
<reference evidence="5" key="1">
    <citation type="submission" date="2015-05" db="EMBL/GenBank/DDBJ databases">
        <authorList>
            <person name="Rovetto F."/>
            <person name="Cocolin L."/>
            <person name="Illeghems K."/>
            <person name="Van Nieuwerburgh F."/>
            <person name="Houf K."/>
        </authorList>
    </citation>
    <scope>NUCLEOTIDE SEQUENCE [LARGE SCALE GENOMIC DNA]</scope>
    <source>
        <strain evidence="5">DU22</strain>
    </source>
</reference>
<dbReference type="Pfam" id="PF02543">
    <property type="entry name" value="Carbam_trans_N"/>
    <property type="match status" value="1"/>
</dbReference>
<protein>
    <submittedName>
        <fullName evidence="4">Decarbamoylnovobiocin carbamoyltransferase</fullName>
        <ecNumber evidence="4">2.1.3.12</ecNumber>
    </submittedName>
</protein>
<dbReference type="EC" id="2.1.3.12" evidence="4"/>
<dbReference type="RefSeq" id="WP_066187033.1">
    <property type="nucleotide sequence ID" value="NZ_LCUJ01000007.1"/>
</dbReference>
<keyword evidence="4" id="KW-0808">Transferase</keyword>
<dbReference type="InterPro" id="IPR003696">
    <property type="entry name" value="Carbtransf_dom"/>
</dbReference>
<gene>
    <name evidence="4" type="primary">novN</name>
    <name evidence="4" type="ORF">AAX29_01735</name>
</gene>
<dbReference type="CDD" id="cd24100">
    <property type="entry name" value="ASKHA_NBD_MJ1051-like_N"/>
    <property type="match status" value="1"/>
</dbReference>
<dbReference type="EMBL" id="LCUJ01000007">
    <property type="protein sequence ID" value="OCL98216.1"/>
    <property type="molecule type" value="Genomic_DNA"/>
</dbReference>
<sequence length="592" mass="67737">MITVGIHFGHDSSLSIVKDEEIILSVEEERFTRIKTYRGFPFGGLEYAKKQFNIELKDANKIIIAGTNILEELTLAELKKRFGDSDSKLMRKLTGFITKDTLEDKENYFYKKMKSFGVDKSKIVFVDHHLLHTASAYFQSPFDDALIVTSDGKGDSTSSAIYTYENNKFIKHIDISALSSLGQMYSAVTMYLGFKAGRHEGKITGLAAYGDEHKLSPFLMKLFTFDEEKGIYKSKFEEEVLIKSIDEIFTNFNHNIIKKNNISKMNNSIAKQYETIFALYLKYFDTVFKNEKKEDIAAAVQYILEKIIIEFISFWIKKLDKKYICLAGGVFSNVKLNQRILNIAGVENIFVQPAMGDSGLSLGGALLAYSELENKNIRKAIYSVYKGPSFSSNEIEIKLKNTNLKYRKYDNLYEQSKEVAKLIKENNLVGIFNGRMEFGPRALGARTVMISPVDKTINDTANKRFNRTEFMPFAPVVLDKYAKDYFVGYKEEHLASEFMTITYDVINSKAKEIEAVVHVDNTARPQVIKKEKNLLYYMIIEEFYKLTGVPIVVNTSFNAHEEPILHNIDNAINALNNDIIDYLCIENFIVRK</sequence>
<comment type="caution">
    <text evidence="4">The sequence shown here is derived from an EMBL/GenBank/DDBJ whole genome shotgun (WGS) entry which is preliminary data.</text>
</comment>
<dbReference type="PATRIC" id="fig|544718.51.peg.1706"/>
<evidence type="ECO:0000313" key="5">
    <source>
        <dbReference type="Proteomes" id="UP000093281"/>
    </source>
</evidence>
<proteinExistence type="inferred from homology"/>
<dbReference type="InterPro" id="IPR031730">
    <property type="entry name" value="Carbam_trans_C"/>
</dbReference>
<dbReference type="Gene3D" id="3.30.420.40">
    <property type="match status" value="2"/>
</dbReference>
<feature type="domain" description="Carbamoyltransferase C-terminal" evidence="3">
    <location>
        <begin position="420"/>
        <end position="592"/>
    </location>
</feature>
<evidence type="ECO:0000259" key="2">
    <source>
        <dbReference type="Pfam" id="PF02543"/>
    </source>
</evidence>
<dbReference type="Gene3D" id="3.90.870.20">
    <property type="entry name" value="Carbamoyltransferase, C-terminal domain"/>
    <property type="match status" value="1"/>
</dbReference>
<dbReference type="Proteomes" id="UP000093281">
    <property type="component" value="Unassembled WGS sequence"/>
</dbReference>
<dbReference type="InterPro" id="IPR043129">
    <property type="entry name" value="ATPase_NBD"/>
</dbReference>
<dbReference type="OrthoDB" id="9780777at2"/>
<name>A0A1C0B5N7_9BACT</name>
<evidence type="ECO:0000259" key="3">
    <source>
        <dbReference type="Pfam" id="PF16861"/>
    </source>
</evidence>
<comment type="similarity">
    <text evidence="1">Belongs to the NodU/CmcH family.</text>
</comment>
<feature type="domain" description="Carbamoyltransferase" evidence="2">
    <location>
        <begin position="5"/>
        <end position="366"/>
    </location>
</feature>
<accession>A0A1C0B5N7</accession>
<dbReference type="Pfam" id="PF16861">
    <property type="entry name" value="Carbam_trans_C"/>
    <property type="match status" value="1"/>
</dbReference>
<dbReference type="AlphaFoldDB" id="A0A1C0B5N7"/>